<dbReference type="PANTHER" id="PTHR43861">
    <property type="entry name" value="TRANS-ACONITATE 2-METHYLTRANSFERASE-RELATED"/>
    <property type="match status" value="1"/>
</dbReference>
<dbReference type="CDD" id="cd02440">
    <property type="entry name" value="AdoMet_MTases"/>
    <property type="match status" value="1"/>
</dbReference>
<organism evidence="2 3">
    <name type="scientific">Methylohalomonas lacus</name>
    <dbReference type="NCBI Taxonomy" id="398773"/>
    <lineage>
        <taxon>Bacteria</taxon>
        <taxon>Pseudomonadati</taxon>
        <taxon>Pseudomonadota</taxon>
        <taxon>Gammaproteobacteria</taxon>
        <taxon>Methylohalomonadales</taxon>
        <taxon>Methylohalomonadaceae</taxon>
        <taxon>Methylohalomonas</taxon>
    </lineage>
</organism>
<dbReference type="Gene3D" id="3.40.50.150">
    <property type="entry name" value="Vaccinia Virus protein VP39"/>
    <property type="match status" value="1"/>
</dbReference>
<gene>
    <name evidence="2" type="ORF">J2T55_000469</name>
</gene>
<protein>
    <submittedName>
        <fullName evidence="2">S-adenosylmethionine-diacylgycerolhomoserine-N-methyltransferase</fullName>
    </submittedName>
</protein>
<accession>A0AAE3HIF5</accession>
<dbReference type="Proteomes" id="UP001204445">
    <property type="component" value="Unassembled WGS sequence"/>
</dbReference>
<sequence length="207" mass="23824">MKRSTTIGSNIENYYRLHAGVYDRSRWAFLFGRRAIVRLAGEHVRPSRVLEVGCGTGYNLELLQQLFPHAELHGLDLSADMLGIARRRLGDRVRLWQHRYDRPITACHQQPGYDLILASYALSMFNPGWVAAIDAMRQDLAPGGSIAVVDFHDSRSRLFRDWMAMNHVRMEGHLLVHLQQRLQQQALQMRSAYAGLWRYCLYIGNSS</sequence>
<dbReference type="RefSeq" id="WP_259054001.1">
    <property type="nucleotide sequence ID" value="NZ_JANUCT010000003.1"/>
</dbReference>
<dbReference type="EMBL" id="JANUCT010000003">
    <property type="protein sequence ID" value="MCS3902465.1"/>
    <property type="molecule type" value="Genomic_DNA"/>
</dbReference>
<evidence type="ECO:0000313" key="2">
    <source>
        <dbReference type="EMBL" id="MCS3902465.1"/>
    </source>
</evidence>
<keyword evidence="3" id="KW-1185">Reference proteome</keyword>
<evidence type="ECO:0000259" key="1">
    <source>
        <dbReference type="Pfam" id="PF08242"/>
    </source>
</evidence>
<proteinExistence type="predicted"/>
<name>A0AAE3HIF5_9GAMM</name>
<evidence type="ECO:0000313" key="3">
    <source>
        <dbReference type="Proteomes" id="UP001204445"/>
    </source>
</evidence>
<reference evidence="2" key="1">
    <citation type="submission" date="2022-08" db="EMBL/GenBank/DDBJ databases">
        <title>Genomic Encyclopedia of Type Strains, Phase III (KMG-III): the genomes of soil and plant-associated and newly described type strains.</title>
        <authorList>
            <person name="Whitman W."/>
        </authorList>
    </citation>
    <scope>NUCLEOTIDE SEQUENCE</scope>
    <source>
        <strain evidence="2">HMT 1</strain>
    </source>
</reference>
<dbReference type="InterPro" id="IPR013217">
    <property type="entry name" value="Methyltransf_12"/>
</dbReference>
<feature type="domain" description="Methyltransferase type 12" evidence="1">
    <location>
        <begin position="50"/>
        <end position="145"/>
    </location>
</feature>
<dbReference type="AlphaFoldDB" id="A0AAE3HIF5"/>
<dbReference type="PANTHER" id="PTHR43861:SF1">
    <property type="entry name" value="TRANS-ACONITATE 2-METHYLTRANSFERASE"/>
    <property type="match status" value="1"/>
</dbReference>
<dbReference type="Pfam" id="PF08242">
    <property type="entry name" value="Methyltransf_12"/>
    <property type="match status" value="1"/>
</dbReference>
<comment type="caution">
    <text evidence="2">The sequence shown here is derived from an EMBL/GenBank/DDBJ whole genome shotgun (WGS) entry which is preliminary data.</text>
</comment>
<dbReference type="SUPFAM" id="SSF53335">
    <property type="entry name" value="S-adenosyl-L-methionine-dependent methyltransferases"/>
    <property type="match status" value="1"/>
</dbReference>
<dbReference type="InterPro" id="IPR029063">
    <property type="entry name" value="SAM-dependent_MTases_sf"/>
</dbReference>